<organism evidence="2 3">
    <name type="scientific">Myxococcus landrumensis</name>
    <dbReference type="NCBI Taxonomy" id="2813577"/>
    <lineage>
        <taxon>Bacteria</taxon>
        <taxon>Pseudomonadati</taxon>
        <taxon>Myxococcota</taxon>
        <taxon>Myxococcia</taxon>
        <taxon>Myxococcales</taxon>
        <taxon>Cystobacterineae</taxon>
        <taxon>Myxococcaceae</taxon>
        <taxon>Myxococcus</taxon>
    </lineage>
</organism>
<proteinExistence type="predicted"/>
<dbReference type="RefSeq" id="WP_206716174.1">
    <property type="nucleotide sequence ID" value="NZ_CP071091.1"/>
</dbReference>
<feature type="region of interest" description="Disordered" evidence="1">
    <location>
        <begin position="1"/>
        <end position="60"/>
    </location>
</feature>
<evidence type="ECO:0000313" key="2">
    <source>
        <dbReference type="EMBL" id="QSQ14394.1"/>
    </source>
</evidence>
<dbReference type="EMBL" id="CP071091">
    <property type="protein sequence ID" value="QSQ14394.1"/>
    <property type="molecule type" value="Genomic_DNA"/>
</dbReference>
<accession>A0ABX7N7J3</accession>
<reference evidence="2 3" key="1">
    <citation type="submission" date="2021-02" db="EMBL/GenBank/DDBJ databases">
        <title>De Novo genome assembly of isolated myxobacteria.</title>
        <authorList>
            <person name="Stevens D.C."/>
        </authorList>
    </citation>
    <scope>NUCLEOTIDE SEQUENCE [LARGE SCALE GENOMIC DNA]</scope>
    <source>
        <strain evidence="2 3">SCHIC003</strain>
    </source>
</reference>
<keyword evidence="3" id="KW-1185">Reference proteome</keyword>
<gene>
    <name evidence="2" type="ORF">JY572_39885</name>
</gene>
<evidence type="ECO:0000313" key="3">
    <source>
        <dbReference type="Proteomes" id="UP000663090"/>
    </source>
</evidence>
<name>A0ABX7N7J3_9BACT</name>
<dbReference type="Proteomes" id="UP000663090">
    <property type="component" value="Chromosome"/>
</dbReference>
<evidence type="ECO:0000256" key="1">
    <source>
        <dbReference type="SAM" id="MobiDB-lite"/>
    </source>
</evidence>
<sequence length="60" mass="6462">MKPSPRNPGAERISNEIPDPPPERDRGLRGPVEAEADSFSAKLAIPVTPSPDETPANDDR</sequence>
<protein>
    <submittedName>
        <fullName evidence="2">Uncharacterized protein</fullName>
    </submittedName>
</protein>